<dbReference type="AlphaFoldDB" id="A0AAD9J163"/>
<keyword evidence="3" id="KW-1185">Reference proteome</keyword>
<dbReference type="Proteomes" id="UP001208570">
    <property type="component" value="Unassembled WGS sequence"/>
</dbReference>
<sequence length="96" mass="10319">MEEEHDDVADIRRRMFGATSMEHRKSLAVIAGKEGKLVAKGSYAGTAIGIFTSGGDAQGSISYLSASVLLGLGFGVWIHSVGYPLFREHQTISGYR</sequence>
<comment type="caution">
    <text evidence="2">The sequence shown here is derived from an EMBL/GenBank/DDBJ whole genome shotgun (WGS) entry which is preliminary data.</text>
</comment>
<keyword evidence="1" id="KW-0472">Membrane</keyword>
<evidence type="ECO:0000313" key="3">
    <source>
        <dbReference type="Proteomes" id="UP001208570"/>
    </source>
</evidence>
<accession>A0AAD9J163</accession>
<name>A0AAD9J163_9ANNE</name>
<feature type="transmembrane region" description="Helical" evidence="1">
    <location>
        <begin position="61"/>
        <end position="86"/>
    </location>
</feature>
<organism evidence="2 3">
    <name type="scientific">Paralvinella palmiformis</name>
    <dbReference type="NCBI Taxonomy" id="53620"/>
    <lineage>
        <taxon>Eukaryota</taxon>
        <taxon>Metazoa</taxon>
        <taxon>Spiralia</taxon>
        <taxon>Lophotrochozoa</taxon>
        <taxon>Annelida</taxon>
        <taxon>Polychaeta</taxon>
        <taxon>Sedentaria</taxon>
        <taxon>Canalipalpata</taxon>
        <taxon>Terebellida</taxon>
        <taxon>Terebelliformia</taxon>
        <taxon>Alvinellidae</taxon>
        <taxon>Paralvinella</taxon>
    </lineage>
</organism>
<keyword evidence="1" id="KW-0812">Transmembrane</keyword>
<evidence type="ECO:0000313" key="2">
    <source>
        <dbReference type="EMBL" id="KAK2144393.1"/>
    </source>
</evidence>
<evidence type="ECO:0000256" key="1">
    <source>
        <dbReference type="SAM" id="Phobius"/>
    </source>
</evidence>
<gene>
    <name evidence="2" type="ORF">LSH36_762g00036</name>
</gene>
<proteinExistence type="predicted"/>
<reference evidence="2" key="1">
    <citation type="journal article" date="2023" name="Mol. Biol. Evol.">
        <title>Third-Generation Sequencing Reveals the Adaptive Role of the Epigenome in Three Deep-Sea Polychaetes.</title>
        <authorList>
            <person name="Perez M."/>
            <person name="Aroh O."/>
            <person name="Sun Y."/>
            <person name="Lan Y."/>
            <person name="Juniper S.K."/>
            <person name="Young C.R."/>
            <person name="Angers B."/>
            <person name="Qian P.Y."/>
        </authorList>
    </citation>
    <scope>NUCLEOTIDE SEQUENCE</scope>
    <source>
        <strain evidence="2">P08H-3</strain>
    </source>
</reference>
<dbReference type="EMBL" id="JAODUP010000762">
    <property type="protein sequence ID" value="KAK2144393.1"/>
    <property type="molecule type" value="Genomic_DNA"/>
</dbReference>
<keyword evidence="1" id="KW-1133">Transmembrane helix</keyword>
<protein>
    <submittedName>
        <fullName evidence="2">Uncharacterized protein</fullName>
    </submittedName>
</protein>